<dbReference type="GO" id="GO:0003676">
    <property type="term" value="F:nucleic acid binding"/>
    <property type="evidence" value="ECO:0007669"/>
    <property type="project" value="InterPro"/>
</dbReference>
<name>A0A4Y2I358_ARAVE</name>
<evidence type="ECO:0008006" key="3">
    <source>
        <dbReference type="Google" id="ProtNLM"/>
    </source>
</evidence>
<dbReference type="Proteomes" id="UP000499080">
    <property type="component" value="Unassembled WGS sequence"/>
</dbReference>
<dbReference type="AlphaFoldDB" id="A0A4Y2I358"/>
<accession>A0A4Y2I358</accession>
<evidence type="ECO:0000313" key="2">
    <source>
        <dbReference type="Proteomes" id="UP000499080"/>
    </source>
</evidence>
<dbReference type="Gene3D" id="3.30.420.10">
    <property type="entry name" value="Ribonuclease H-like superfamily/Ribonuclease H"/>
    <property type="match status" value="1"/>
</dbReference>
<proteinExistence type="predicted"/>
<dbReference type="OrthoDB" id="2683046at2759"/>
<reference evidence="1 2" key="1">
    <citation type="journal article" date="2019" name="Sci. Rep.">
        <title>Orb-weaving spider Araneus ventricosus genome elucidates the spidroin gene catalogue.</title>
        <authorList>
            <person name="Kono N."/>
            <person name="Nakamura H."/>
            <person name="Ohtoshi R."/>
            <person name="Moran D.A.P."/>
            <person name="Shinohara A."/>
            <person name="Yoshida Y."/>
            <person name="Fujiwara M."/>
            <person name="Mori M."/>
            <person name="Tomita M."/>
            <person name="Arakawa K."/>
        </authorList>
    </citation>
    <scope>NUCLEOTIDE SEQUENCE [LARGE SCALE GENOMIC DNA]</scope>
</reference>
<evidence type="ECO:0000313" key="1">
    <source>
        <dbReference type="EMBL" id="GBM71616.1"/>
    </source>
</evidence>
<dbReference type="InterPro" id="IPR036397">
    <property type="entry name" value="RNaseH_sf"/>
</dbReference>
<comment type="caution">
    <text evidence="1">The sequence shown here is derived from an EMBL/GenBank/DDBJ whole genome shotgun (WGS) entry which is preliminary data.</text>
</comment>
<sequence length="115" mass="13157">MNIFFPNGTGIFPDDNDKTLRALIIQNRFRVYEDSFCRMNCSPQSSYLNLIENLWDVLEERLWDVSFLPSSVQCLGGKLLKFWTTISSEALQNPIETISRGMLALCRAKGGPTKY</sequence>
<organism evidence="1 2">
    <name type="scientific">Araneus ventricosus</name>
    <name type="common">Orbweaver spider</name>
    <name type="synonym">Epeira ventricosa</name>
    <dbReference type="NCBI Taxonomy" id="182803"/>
    <lineage>
        <taxon>Eukaryota</taxon>
        <taxon>Metazoa</taxon>
        <taxon>Ecdysozoa</taxon>
        <taxon>Arthropoda</taxon>
        <taxon>Chelicerata</taxon>
        <taxon>Arachnida</taxon>
        <taxon>Araneae</taxon>
        <taxon>Araneomorphae</taxon>
        <taxon>Entelegynae</taxon>
        <taxon>Araneoidea</taxon>
        <taxon>Araneidae</taxon>
        <taxon>Araneus</taxon>
    </lineage>
</organism>
<gene>
    <name evidence="1" type="ORF">AVEN_5219_1</name>
</gene>
<dbReference type="EMBL" id="BGPR01002324">
    <property type="protein sequence ID" value="GBM71616.1"/>
    <property type="molecule type" value="Genomic_DNA"/>
</dbReference>
<protein>
    <recommendedName>
        <fullName evidence="3">Tc1-like transposase DDE domain-containing protein</fullName>
    </recommendedName>
</protein>
<keyword evidence="2" id="KW-1185">Reference proteome</keyword>